<feature type="domain" description="Ubiquitin carboxyl-terminal hydrolase 7 ICP0-binding" evidence="5">
    <location>
        <begin position="353"/>
        <end position="471"/>
    </location>
</feature>
<organism evidence="6 7">
    <name type="scientific">Crotalaria pallida</name>
    <name type="common">Smooth rattlebox</name>
    <name type="synonym">Crotalaria striata</name>
    <dbReference type="NCBI Taxonomy" id="3830"/>
    <lineage>
        <taxon>Eukaryota</taxon>
        <taxon>Viridiplantae</taxon>
        <taxon>Streptophyta</taxon>
        <taxon>Embryophyta</taxon>
        <taxon>Tracheophyta</taxon>
        <taxon>Spermatophyta</taxon>
        <taxon>Magnoliopsida</taxon>
        <taxon>eudicotyledons</taxon>
        <taxon>Gunneridae</taxon>
        <taxon>Pentapetalae</taxon>
        <taxon>rosids</taxon>
        <taxon>fabids</taxon>
        <taxon>Fabales</taxon>
        <taxon>Fabaceae</taxon>
        <taxon>Papilionoideae</taxon>
        <taxon>50 kb inversion clade</taxon>
        <taxon>genistoids sensu lato</taxon>
        <taxon>core genistoids</taxon>
        <taxon>Crotalarieae</taxon>
        <taxon>Crotalaria</taxon>
    </lineage>
</organism>
<sequence>MFSTLISYIWLYAQGEVAGELGIPVMCQTFWLCARRTDGTFRPHRPLTAQEETQSVGQLTEASNFAELKLYLHVETAEDGTPIRGLKMSKEKLLLFSKYYDPSHEKLRFIGSAVGSASEKLTDELSYLKELWGCTPDEEIEIFNEIRFEPHVICEKVDENSTYGKQFKSGDIICIQKAFKDGSHKQFRFPDVSSFLQHKYNSQVVPFRFLKKANEGEFKSSSSLSSSFTYIYDVFISFRDELANIMECLEDNGMLVLPLFYQVDPSDVRYQKGTYAIAFDKHKTRYGKEKIDKWRVALKKAADRSGSHFKLDTESYTMSCTMKSMADNIFDFYMQLEALEEVAREFGMHVMYLRFWWWAKCHRDTLRPYRPLTLEEEKQSVGQLSEMFDEANNAELKLYMELETGLDFRPIPPPKKSKEDLLLFFKLYDPSLEKLRYIGKAFVKDNAKPKDILEGLKKIVGFALNEKIELFKFEDGDVICYQKPFLVRSGEPNCCPDVPLFFKCVYNREV</sequence>
<protein>
    <submittedName>
        <fullName evidence="6">Uncharacterized protein</fullName>
    </submittedName>
</protein>
<dbReference type="Pfam" id="PF01582">
    <property type="entry name" value="TIR"/>
    <property type="match status" value="1"/>
</dbReference>
<feature type="domain" description="TIR" evidence="4">
    <location>
        <begin position="238"/>
        <end position="310"/>
    </location>
</feature>
<dbReference type="Gene3D" id="3.40.50.10140">
    <property type="entry name" value="Toll/interleukin-1 receptor homology (TIR) domain"/>
    <property type="match status" value="1"/>
</dbReference>
<evidence type="ECO:0000313" key="6">
    <source>
        <dbReference type="EMBL" id="KAK7268623.1"/>
    </source>
</evidence>
<feature type="signal peptide" evidence="3">
    <location>
        <begin position="1"/>
        <end position="15"/>
    </location>
</feature>
<dbReference type="AlphaFoldDB" id="A0AAN9FBC2"/>
<keyword evidence="2" id="KW-0520">NAD</keyword>
<evidence type="ECO:0000259" key="4">
    <source>
        <dbReference type="Pfam" id="PF01582"/>
    </source>
</evidence>
<dbReference type="Pfam" id="PF12436">
    <property type="entry name" value="USP7_ICP0_bdg"/>
    <property type="match status" value="2"/>
</dbReference>
<gene>
    <name evidence="6" type="ORF">RIF29_21325</name>
</gene>
<dbReference type="InterPro" id="IPR035897">
    <property type="entry name" value="Toll_tir_struct_dom_sf"/>
</dbReference>
<evidence type="ECO:0000313" key="7">
    <source>
        <dbReference type="Proteomes" id="UP001372338"/>
    </source>
</evidence>
<dbReference type="Gene3D" id="3.10.20.90">
    <property type="entry name" value="Phosphatidylinositol 3-kinase Catalytic Subunit, Chain A, domain 1"/>
    <property type="match status" value="2"/>
</dbReference>
<keyword evidence="1" id="KW-0833">Ubl conjugation pathway</keyword>
<comment type="caution">
    <text evidence="6">The sequence shown here is derived from an EMBL/GenBank/DDBJ whole genome shotgun (WGS) entry which is preliminary data.</text>
</comment>
<dbReference type="PANTHER" id="PTHR32009">
    <property type="entry name" value="TMV RESISTANCE PROTEIN N-LIKE"/>
    <property type="match status" value="1"/>
</dbReference>
<keyword evidence="3" id="KW-0732">Signal</keyword>
<feature type="domain" description="Ubiquitin carboxyl-terminal hydrolase 7 ICP0-binding" evidence="5">
    <location>
        <begin position="30"/>
        <end position="230"/>
    </location>
</feature>
<dbReference type="EMBL" id="JAYWIO010000004">
    <property type="protein sequence ID" value="KAK7268623.1"/>
    <property type="molecule type" value="Genomic_DNA"/>
</dbReference>
<proteinExistence type="predicted"/>
<dbReference type="GO" id="GO:0007165">
    <property type="term" value="P:signal transduction"/>
    <property type="evidence" value="ECO:0007669"/>
    <property type="project" value="InterPro"/>
</dbReference>
<dbReference type="PANTHER" id="PTHR32009:SF155">
    <property type="entry name" value="DISEASE RESISTANCE PROTEIN (TIR-NBS-LRR CLASS)"/>
    <property type="match status" value="1"/>
</dbReference>
<dbReference type="InterPro" id="IPR024729">
    <property type="entry name" value="USP7_ICP0-binding_dom"/>
</dbReference>
<evidence type="ECO:0000259" key="5">
    <source>
        <dbReference type="Pfam" id="PF12436"/>
    </source>
</evidence>
<dbReference type="GO" id="GO:0140096">
    <property type="term" value="F:catalytic activity, acting on a protein"/>
    <property type="evidence" value="ECO:0007669"/>
    <property type="project" value="UniProtKB-ARBA"/>
</dbReference>
<reference evidence="6 7" key="1">
    <citation type="submission" date="2024-01" db="EMBL/GenBank/DDBJ databases">
        <title>The genomes of 5 underutilized Papilionoideae crops provide insights into root nodulation and disease resistanc.</title>
        <authorList>
            <person name="Yuan L."/>
        </authorList>
    </citation>
    <scope>NUCLEOTIDE SEQUENCE [LARGE SCALE GENOMIC DNA]</scope>
    <source>
        <strain evidence="6">ZHUSHIDOU_FW_LH</strain>
        <tissue evidence="6">Leaf</tissue>
    </source>
</reference>
<evidence type="ECO:0000256" key="1">
    <source>
        <dbReference type="ARBA" id="ARBA00022786"/>
    </source>
</evidence>
<evidence type="ECO:0000256" key="2">
    <source>
        <dbReference type="ARBA" id="ARBA00023027"/>
    </source>
</evidence>
<dbReference type="SUPFAM" id="SSF52200">
    <property type="entry name" value="Toll/Interleukin receptor TIR domain"/>
    <property type="match status" value="1"/>
</dbReference>
<dbReference type="Proteomes" id="UP001372338">
    <property type="component" value="Unassembled WGS sequence"/>
</dbReference>
<feature type="chain" id="PRO_5042941173" evidence="3">
    <location>
        <begin position="16"/>
        <end position="510"/>
    </location>
</feature>
<dbReference type="InterPro" id="IPR000157">
    <property type="entry name" value="TIR_dom"/>
</dbReference>
<accession>A0AAN9FBC2</accession>
<evidence type="ECO:0000256" key="3">
    <source>
        <dbReference type="SAM" id="SignalP"/>
    </source>
</evidence>
<keyword evidence="7" id="KW-1185">Reference proteome</keyword>
<name>A0AAN9FBC2_CROPI</name>